<gene>
    <name evidence="9" type="ORF">RT717_22425</name>
</gene>
<dbReference type="InterPro" id="IPR052905">
    <property type="entry name" value="LD-transpeptidase_YkuD-like"/>
</dbReference>
<evidence type="ECO:0000256" key="1">
    <source>
        <dbReference type="ARBA" id="ARBA00004752"/>
    </source>
</evidence>
<feature type="active site" description="Proton donor/acceptor" evidence="7">
    <location>
        <position position="373"/>
    </location>
</feature>
<protein>
    <submittedName>
        <fullName evidence="9">L,D-transpeptidase family protein</fullName>
    </submittedName>
</protein>
<sequence>MRKRVTYHSAVFIAILVACVLVVLNSCQPTAGHVLGGPDDSLEIGVAATTVDTTLLKEYGLNSTSSVLAFYKGNGASLAWFSDSNLLPAADSMLEVVREAESYGLSPETYKLAELEVLRNELLVFQFTTPDRLDILLTDAFISMARHLAHGISRQVASTSETDVSDARLLSEALAKGEIRKSLESQEPCGEQYLALRNELRRLLIQRLATPNDLPDVNSKISKLKINIERWRWEAGPQPERYVFINIPAYQLSVIEGGEAVLQSRVIVGAKSTPTPVLESSIWCFTIYPYWTVPRSIAVKEILPKMKTDSGYLSRHLYEVLDYKNNLVDTKAIDWSQYNEDNFPYYIRQKEGRENALGVVKFRFENPYGVYLHDTNARQLFSRKDRALSHGCIRMEKAEEFAYYLVKNDSVYSNPMLLAQYFKLARRTEISVIQPIPIYVRYFTAWDENGQIVYYPDVYNKDGRLGFREVL</sequence>
<dbReference type="Gene3D" id="2.40.440.10">
    <property type="entry name" value="L,D-transpeptidase catalytic domain-like"/>
    <property type="match status" value="1"/>
</dbReference>
<evidence type="ECO:0000259" key="8">
    <source>
        <dbReference type="PROSITE" id="PS52029"/>
    </source>
</evidence>
<evidence type="ECO:0000256" key="7">
    <source>
        <dbReference type="PROSITE-ProRule" id="PRU01373"/>
    </source>
</evidence>
<keyword evidence="4 7" id="KW-0133">Cell shape</keyword>
<evidence type="ECO:0000256" key="3">
    <source>
        <dbReference type="ARBA" id="ARBA00022679"/>
    </source>
</evidence>
<keyword evidence="10" id="KW-1185">Reference proteome</keyword>
<comment type="similarity">
    <text evidence="2">Belongs to the YkuD family.</text>
</comment>
<comment type="pathway">
    <text evidence="1 7">Cell wall biogenesis; peptidoglycan biosynthesis.</text>
</comment>
<feature type="domain" description="L,D-TPase catalytic" evidence="8">
    <location>
        <begin position="241"/>
        <end position="414"/>
    </location>
</feature>
<dbReference type="InterPro" id="IPR005490">
    <property type="entry name" value="LD_TPept_cat_dom"/>
</dbReference>
<accession>A0ABZ0INT1</accession>
<dbReference type="PANTHER" id="PTHR41533:SF2">
    <property type="entry name" value="BLR7131 PROTEIN"/>
    <property type="match status" value="1"/>
</dbReference>
<dbReference type="PANTHER" id="PTHR41533">
    <property type="entry name" value="L,D-TRANSPEPTIDASE HI_1667-RELATED"/>
    <property type="match status" value="1"/>
</dbReference>
<dbReference type="PROSITE" id="PS51257">
    <property type="entry name" value="PROKAR_LIPOPROTEIN"/>
    <property type="match status" value="1"/>
</dbReference>
<dbReference type="Pfam" id="PF20142">
    <property type="entry name" value="Scaffold"/>
    <property type="match status" value="1"/>
</dbReference>
<evidence type="ECO:0000256" key="5">
    <source>
        <dbReference type="ARBA" id="ARBA00022984"/>
    </source>
</evidence>
<keyword evidence="3" id="KW-0808">Transferase</keyword>
<dbReference type="InterPro" id="IPR045380">
    <property type="entry name" value="LD_TPept_scaffold_dom"/>
</dbReference>
<dbReference type="EMBL" id="CP136051">
    <property type="protein sequence ID" value="WOK05834.1"/>
    <property type="molecule type" value="Genomic_DNA"/>
</dbReference>
<keyword evidence="6 7" id="KW-0961">Cell wall biogenesis/degradation</keyword>
<evidence type="ECO:0000256" key="4">
    <source>
        <dbReference type="ARBA" id="ARBA00022960"/>
    </source>
</evidence>
<evidence type="ECO:0000256" key="2">
    <source>
        <dbReference type="ARBA" id="ARBA00005992"/>
    </source>
</evidence>
<dbReference type="SUPFAM" id="SSF141523">
    <property type="entry name" value="L,D-transpeptidase catalytic domain-like"/>
    <property type="match status" value="1"/>
</dbReference>
<evidence type="ECO:0000313" key="9">
    <source>
        <dbReference type="EMBL" id="WOK05834.1"/>
    </source>
</evidence>
<reference evidence="9 10" key="1">
    <citation type="journal article" date="2023" name="Microbiol. Resour. Announc.">
        <title>Complete Genome Sequence of Imperialibacter roseus strain P4T.</title>
        <authorList>
            <person name="Tizabi D.R."/>
            <person name="Bachvaroff T."/>
            <person name="Hill R.T."/>
        </authorList>
    </citation>
    <scope>NUCLEOTIDE SEQUENCE [LARGE SCALE GENOMIC DNA]</scope>
    <source>
        <strain evidence="9 10">P4T</strain>
    </source>
</reference>
<dbReference type="InterPro" id="IPR038063">
    <property type="entry name" value="Transpep_catalytic_dom"/>
</dbReference>
<dbReference type="Pfam" id="PF03734">
    <property type="entry name" value="YkuD"/>
    <property type="match status" value="1"/>
</dbReference>
<name>A0ABZ0INT1_9BACT</name>
<organism evidence="9 10">
    <name type="scientific">Imperialibacter roseus</name>
    <dbReference type="NCBI Taxonomy" id="1324217"/>
    <lineage>
        <taxon>Bacteria</taxon>
        <taxon>Pseudomonadati</taxon>
        <taxon>Bacteroidota</taxon>
        <taxon>Cytophagia</taxon>
        <taxon>Cytophagales</taxon>
        <taxon>Flammeovirgaceae</taxon>
        <taxon>Imperialibacter</taxon>
    </lineage>
</organism>
<feature type="active site" description="Nucleophile" evidence="7">
    <location>
        <position position="392"/>
    </location>
</feature>
<evidence type="ECO:0000256" key="6">
    <source>
        <dbReference type="ARBA" id="ARBA00023316"/>
    </source>
</evidence>
<dbReference type="PROSITE" id="PS52029">
    <property type="entry name" value="LD_TPASE"/>
    <property type="match status" value="1"/>
</dbReference>
<proteinExistence type="inferred from homology"/>
<evidence type="ECO:0000313" key="10">
    <source>
        <dbReference type="Proteomes" id="UP001302349"/>
    </source>
</evidence>
<dbReference type="RefSeq" id="WP_317488586.1">
    <property type="nucleotide sequence ID" value="NZ_CP136051.1"/>
</dbReference>
<dbReference type="CDD" id="cd16913">
    <property type="entry name" value="YkuD_like"/>
    <property type="match status" value="1"/>
</dbReference>
<dbReference type="Proteomes" id="UP001302349">
    <property type="component" value="Chromosome"/>
</dbReference>
<keyword evidence="5 7" id="KW-0573">Peptidoglycan synthesis</keyword>